<comment type="caution">
    <text evidence="3">The sequence shown here is derived from an EMBL/GenBank/DDBJ whole genome shotgun (WGS) entry which is preliminary data.</text>
</comment>
<evidence type="ECO:0000313" key="3">
    <source>
        <dbReference type="EMBL" id="GAA2249165.1"/>
    </source>
</evidence>
<accession>A0ABP5R1A8</accession>
<evidence type="ECO:0000256" key="2">
    <source>
        <dbReference type="SAM" id="SignalP"/>
    </source>
</evidence>
<keyword evidence="2" id="KW-0732">Signal</keyword>
<reference evidence="4" key="1">
    <citation type="journal article" date="2019" name="Int. J. Syst. Evol. Microbiol.">
        <title>The Global Catalogue of Microorganisms (GCM) 10K type strain sequencing project: providing services to taxonomists for standard genome sequencing and annotation.</title>
        <authorList>
            <consortium name="The Broad Institute Genomics Platform"/>
            <consortium name="The Broad Institute Genome Sequencing Center for Infectious Disease"/>
            <person name="Wu L."/>
            <person name="Ma J."/>
        </authorList>
    </citation>
    <scope>NUCLEOTIDE SEQUENCE [LARGE SCALE GENOMIC DNA]</scope>
    <source>
        <strain evidence="4">JCM 16117</strain>
    </source>
</reference>
<feature type="signal peptide" evidence="2">
    <location>
        <begin position="1"/>
        <end position="30"/>
    </location>
</feature>
<name>A0ABP5R1A8_9MICO</name>
<feature type="compositionally biased region" description="Gly residues" evidence="1">
    <location>
        <begin position="66"/>
        <end position="88"/>
    </location>
</feature>
<sequence length="558" mass="57003">MNPSRTTSPWRRLAVITAAALSLSALPALAAPAGPASALQIDCSYSPGLKDFIDAGGAPGTKCIGSGGSGGSGSSTGSSGSSGSGGSKNGTNCQPHQNLLPPFFLENATRGDSTSYSNWVDHATGAGTTTVRNYLNNRLHGSLQFYRQFKDGRISFLMIYSLYEGGKVSQAIYSSTQPCGTGYTYIEPTPATAPSGSGDVREHLAAPGAPTTPLLGRLETRGSLTPIPGSSDRYFVRIDLTNPAGALATPAEVLAEFGGAFDLESIASIPGDAECDLAARAIEKCSVGALDGGATRSFLFTARAKPGVAADAELPVTVSNLGLADTPIEFTEGLVRTQRLARPITNLYSLVRPAPVVIEEAPTTPVCVTETAPGATVLPGTESDQNVLTGTATKLTRLCKNAGGLPMSATALHGTATVDDYGWVTYTPTAGYIGPDTVSVVSHARSGGATSAPATIPVNIVAQAQASDDAYTVVSGTSLTTAPSILANDAVPPTEGWMIQQGTTPPAHGTLALDTKTGRFTYTPAPGYVGTDSFRYRLSGPAGAASNVVTVTFTVTAA</sequence>
<feature type="chain" id="PRO_5045558436" description="Tandem-95 repeat protein" evidence="2">
    <location>
        <begin position="31"/>
        <end position="558"/>
    </location>
</feature>
<organism evidence="3 4">
    <name type="scientific">Herbiconiux moechotypicola</name>
    <dbReference type="NCBI Taxonomy" id="637393"/>
    <lineage>
        <taxon>Bacteria</taxon>
        <taxon>Bacillati</taxon>
        <taxon>Actinomycetota</taxon>
        <taxon>Actinomycetes</taxon>
        <taxon>Micrococcales</taxon>
        <taxon>Microbacteriaceae</taxon>
        <taxon>Herbiconiux</taxon>
    </lineage>
</organism>
<evidence type="ECO:0000313" key="4">
    <source>
        <dbReference type="Proteomes" id="UP001500929"/>
    </source>
</evidence>
<evidence type="ECO:0008006" key="5">
    <source>
        <dbReference type="Google" id="ProtNLM"/>
    </source>
</evidence>
<evidence type="ECO:0000256" key="1">
    <source>
        <dbReference type="SAM" id="MobiDB-lite"/>
    </source>
</evidence>
<dbReference type="Pfam" id="PF17963">
    <property type="entry name" value="Big_9"/>
    <property type="match status" value="2"/>
</dbReference>
<dbReference type="EMBL" id="BAAAQY010000015">
    <property type="protein sequence ID" value="GAA2249165.1"/>
    <property type="molecule type" value="Genomic_DNA"/>
</dbReference>
<gene>
    <name evidence="3" type="ORF">GCM10009851_38310</name>
</gene>
<keyword evidence="4" id="KW-1185">Reference proteome</keyword>
<protein>
    <recommendedName>
        <fullName evidence="5">Tandem-95 repeat protein</fullName>
    </recommendedName>
</protein>
<dbReference type="Gene3D" id="2.60.40.2810">
    <property type="match status" value="2"/>
</dbReference>
<feature type="region of interest" description="Disordered" evidence="1">
    <location>
        <begin position="66"/>
        <end position="93"/>
    </location>
</feature>
<proteinExistence type="predicted"/>
<dbReference type="Proteomes" id="UP001500929">
    <property type="component" value="Unassembled WGS sequence"/>
</dbReference>